<proteinExistence type="predicted"/>
<evidence type="ECO:0000256" key="1">
    <source>
        <dbReference type="SAM" id="MobiDB-lite"/>
    </source>
</evidence>
<feature type="region of interest" description="Disordered" evidence="1">
    <location>
        <begin position="1"/>
        <end position="26"/>
    </location>
</feature>
<evidence type="ECO:0000313" key="3">
    <source>
        <dbReference type="Proteomes" id="UP000247454"/>
    </source>
</evidence>
<reference evidence="2 3" key="1">
    <citation type="submission" date="2018-06" db="EMBL/GenBank/DDBJ databases">
        <title>Genomic Encyclopedia of Type Strains, Phase III (KMG-III): the genomes of soil and plant-associated and newly described type strains.</title>
        <authorList>
            <person name="Whitman W."/>
        </authorList>
    </citation>
    <scope>NUCLEOTIDE SEQUENCE [LARGE SCALE GENOMIC DNA]</scope>
    <source>
        <strain evidence="2 3">ORS 1419</strain>
    </source>
</reference>
<organism evidence="2 3">
    <name type="scientific">Phyllobacterium leguminum</name>
    <dbReference type="NCBI Taxonomy" id="314237"/>
    <lineage>
        <taxon>Bacteria</taxon>
        <taxon>Pseudomonadati</taxon>
        <taxon>Pseudomonadota</taxon>
        <taxon>Alphaproteobacteria</taxon>
        <taxon>Hyphomicrobiales</taxon>
        <taxon>Phyllobacteriaceae</taxon>
        <taxon>Phyllobacterium</taxon>
    </lineage>
</organism>
<dbReference type="RefSeq" id="WP_110750528.1">
    <property type="nucleotide sequence ID" value="NZ_QJTF01000006.1"/>
</dbReference>
<protein>
    <submittedName>
        <fullName evidence="2">Uncharacterized protein</fullName>
    </submittedName>
</protein>
<keyword evidence="3" id="KW-1185">Reference proteome</keyword>
<sequence length="62" mass="6835">MTEHTIPASAEGLPNTPQTDKQSREAEARELFALLSENERKRVAALLRRMAAVIDGDGEDVQ</sequence>
<name>A0A318T3U3_9HYPH</name>
<accession>A0A318T3U3</accession>
<evidence type="ECO:0000313" key="2">
    <source>
        <dbReference type="EMBL" id="PYE88761.1"/>
    </source>
</evidence>
<comment type="caution">
    <text evidence="2">The sequence shown here is derived from an EMBL/GenBank/DDBJ whole genome shotgun (WGS) entry which is preliminary data.</text>
</comment>
<gene>
    <name evidence="2" type="ORF">C7477_106134</name>
</gene>
<dbReference type="AlphaFoldDB" id="A0A318T3U3"/>
<dbReference type="Proteomes" id="UP000247454">
    <property type="component" value="Unassembled WGS sequence"/>
</dbReference>
<dbReference type="EMBL" id="QJTF01000006">
    <property type="protein sequence ID" value="PYE88761.1"/>
    <property type="molecule type" value="Genomic_DNA"/>
</dbReference>